<protein>
    <recommendedName>
        <fullName evidence="1">Transposase DDE domain-containing protein</fullName>
    </recommendedName>
</protein>
<feature type="domain" description="Transposase DDE" evidence="1">
    <location>
        <begin position="2"/>
        <end position="73"/>
    </location>
</feature>
<evidence type="ECO:0000313" key="3">
    <source>
        <dbReference type="Proteomes" id="UP001193748"/>
    </source>
</evidence>
<dbReference type="Pfam" id="PF13612">
    <property type="entry name" value="DDE_Tnp_1_3"/>
    <property type="match status" value="1"/>
</dbReference>
<reference evidence="2" key="2">
    <citation type="journal article" date="2022" name="Nat. Biotechnol.">
        <title>Carbon-negative production of acetone and isopropanol by gas fermentation at industrial pilot scale.</title>
        <authorList>
            <person name="Liew F.E."/>
            <person name="Nogle R."/>
            <person name="Abdalla T."/>
            <person name="Rasor B.J."/>
            <person name="Canter C."/>
            <person name="Jensen R.O."/>
            <person name="Wang L."/>
            <person name="Strutz J."/>
            <person name="Chirania P."/>
            <person name="De Tissera S."/>
            <person name="Mueller A.P."/>
            <person name="Ruan Z."/>
            <person name="Gao A."/>
            <person name="Tran L."/>
            <person name="Engle N.L."/>
            <person name="Bromley J.C."/>
            <person name="Daniell J."/>
            <person name="Conrado R."/>
            <person name="Tschaplinski T.J."/>
            <person name="Giannone R.J."/>
            <person name="Hettich R.L."/>
            <person name="Karim A.S."/>
            <person name="Simpson S.D."/>
            <person name="Brown S.D."/>
            <person name="Leang C."/>
            <person name="Jewett M.C."/>
            <person name="Kopke M."/>
        </authorList>
    </citation>
    <scope>NUCLEOTIDE SEQUENCE</scope>
    <source>
        <strain evidence="2">DJ080</strain>
    </source>
</reference>
<name>A0AAX0B5W6_CLOBE</name>
<gene>
    <name evidence="2" type="ORF">B0H41_004444</name>
</gene>
<evidence type="ECO:0000259" key="1">
    <source>
        <dbReference type="Pfam" id="PF13612"/>
    </source>
</evidence>
<organism evidence="2 3">
    <name type="scientific">Clostridium beijerinckii</name>
    <name type="common">Clostridium MP</name>
    <dbReference type="NCBI Taxonomy" id="1520"/>
    <lineage>
        <taxon>Bacteria</taxon>
        <taxon>Bacillati</taxon>
        <taxon>Bacillota</taxon>
        <taxon>Clostridia</taxon>
        <taxon>Eubacteriales</taxon>
        <taxon>Clostridiaceae</taxon>
        <taxon>Clostridium</taxon>
    </lineage>
</organism>
<dbReference type="AlphaFoldDB" id="A0AAX0B5W6"/>
<proteinExistence type="predicted"/>
<reference evidence="2" key="1">
    <citation type="submission" date="2020-05" db="EMBL/GenBank/DDBJ databases">
        <authorList>
            <person name="Brown S."/>
            <person name="Huntemann M."/>
            <person name="Clum A."/>
            <person name="Spunde A."/>
            <person name="Palaniappan K."/>
            <person name="Ritter S."/>
            <person name="Mikhailova N."/>
            <person name="Chen I.-M."/>
            <person name="Stamatis D."/>
            <person name="Reddy T."/>
            <person name="O'Malley R."/>
            <person name="Daum C."/>
            <person name="Shapiro N."/>
            <person name="Ivanova N."/>
            <person name="Kyrpides N."/>
            <person name="Woyke T."/>
        </authorList>
    </citation>
    <scope>NUCLEOTIDE SEQUENCE</scope>
    <source>
        <strain evidence="2">DJ080</strain>
    </source>
</reference>
<dbReference type="InterPro" id="IPR025668">
    <property type="entry name" value="Tnp_DDE_dom"/>
</dbReference>
<sequence>MKLHALITIDGFITDFLLTTANIDDRDAVFKLIQTNTNIKILADKGCISNELKVSLAKEKEILFLSLKIKNRKTTS</sequence>
<evidence type="ECO:0000313" key="2">
    <source>
        <dbReference type="EMBL" id="NRT90765.1"/>
    </source>
</evidence>
<comment type="caution">
    <text evidence="2">The sequence shown here is derived from an EMBL/GenBank/DDBJ whole genome shotgun (WGS) entry which is preliminary data.</text>
</comment>
<accession>A0AAX0B5W6</accession>
<dbReference type="EMBL" id="JABSWW010000001">
    <property type="protein sequence ID" value="NRT90765.1"/>
    <property type="molecule type" value="Genomic_DNA"/>
</dbReference>
<dbReference type="Proteomes" id="UP001193748">
    <property type="component" value="Unassembled WGS sequence"/>
</dbReference>